<gene>
    <name evidence="1" type="ORF">PM3016_5425</name>
</gene>
<proteinExistence type="predicted"/>
<dbReference type="KEGG" id="pmq:PM3016_5425"/>
<dbReference type="RefSeq" id="WP_014371561.1">
    <property type="nucleotide sequence ID" value="NC_016935.1"/>
</dbReference>
<protein>
    <submittedName>
        <fullName evidence="1">Uncharacterized protein</fullName>
    </submittedName>
</protein>
<keyword evidence="2" id="KW-1185">Reference proteome</keyword>
<accession>H6NDS6</accession>
<name>H6NDS6_9BACL</name>
<organism evidence="1 2">
    <name type="scientific">Paenibacillus mucilaginosus 3016</name>
    <dbReference type="NCBI Taxonomy" id="1116391"/>
    <lineage>
        <taxon>Bacteria</taxon>
        <taxon>Bacillati</taxon>
        <taxon>Bacillota</taxon>
        <taxon>Bacilli</taxon>
        <taxon>Bacillales</taxon>
        <taxon>Paenibacillaceae</taxon>
        <taxon>Paenibacillus</taxon>
    </lineage>
</organism>
<evidence type="ECO:0000313" key="2">
    <source>
        <dbReference type="Proteomes" id="UP000007523"/>
    </source>
</evidence>
<dbReference type="EMBL" id="CP003235">
    <property type="protein sequence ID" value="AFC32125.1"/>
    <property type="molecule type" value="Genomic_DNA"/>
</dbReference>
<dbReference type="AlphaFoldDB" id="H6NDS6"/>
<dbReference type="STRING" id="1116391.PM3016_5425"/>
<reference evidence="1 2" key="1">
    <citation type="journal article" date="2012" name="J. Bacteriol.">
        <title>Complete Genome Sequence of Paenibacillus mucilaginosus 3016, a Bacterium Functional as Microbial Fertilizer.</title>
        <authorList>
            <person name="Ma M."/>
            <person name="Wang Z."/>
            <person name="Li L."/>
            <person name="Jiang X."/>
            <person name="Guan D."/>
            <person name="Cao F."/>
            <person name="Chen H."/>
            <person name="Wang X."/>
            <person name="Shen D."/>
            <person name="Du B."/>
            <person name="Li J."/>
        </authorList>
    </citation>
    <scope>NUCLEOTIDE SEQUENCE [LARGE SCALE GENOMIC DNA]</scope>
    <source>
        <strain evidence="1 2">3016</strain>
    </source>
</reference>
<dbReference type="Proteomes" id="UP000007523">
    <property type="component" value="Chromosome"/>
</dbReference>
<sequence length="80" mass="9081">MKINIMSITQNFNKDGELMQYRVTYQKFDNEGNMLSSNAMLLLKPDAIGPIEVATQGVQGFVTERINLKEGISTQEENQR</sequence>
<evidence type="ECO:0000313" key="1">
    <source>
        <dbReference type="EMBL" id="AFC32125.1"/>
    </source>
</evidence>
<dbReference type="HOGENOM" id="CLU_2586399_0_0_9"/>